<dbReference type="AlphaFoldDB" id="A0A2Z4FKR9"/>
<name>A0A2Z4FKR9_9DELT</name>
<gene>
    <name evidence="1" type="ORF">DN745_09655</name>
</gene>
<keyword evidence="2" id="KW-1185">Reference proteome</keyword>
<dbReference type="KEGG" id="bsed:DN745_09655"/>
<evidence type="ECO:0000313" key="1">
    <source>
        <dbReference type="EMBL" id="AWV89587.1"/>
    </source>
</evidence>
<dbReference type="EMBL" id="CP030032">
    <property type="protein sequence ID" value="AWV89587.1"/>
    <property type="molecule type" value="Genomic_DNA"/>
</dbReference>
<protein>
    <submittedName>
        <fullName evidence="1">Uncharacterized protein</fullName>
    </submittedName>
</protein>
<dbReference type="Proteomes" id="UP000249799">
    <property type="component" value="Chromosome"/>
</dbReference>
<evidence type="ECO:0000313" key="2">
    <source>
        <dbReference type="Proteomes" id="UP000249799"/>
    </source>
</evidence>
<accession>A0A2Z4FKR9</accession>
<dbReference type="OrthoDB" id="9968127at2"/>
<reference evidence="1 2" key="1">
    <citation type="submission" date="2018-06" db="EMBL/GenBank/DDBJ databases">
        <title>Lujinxingia sediminis gen. nov. sp. nov., a new facultative anaerobic member of the class Deltaproteobacteria, and proposal of Lujinxingaceae fam. nov.</title>
        <authorList>
            <person name="Guo L.-Y."/>
            <person name="Li C.-M."/>
            <person name="Wang S."/>
            <person name="Du Z.-J."/>
        </authorList>
    </citation>
    <scope>NUCLEOTIDE SEQUENCE [LARGE SCALE GENOMIC DNA]</scope>
    <source>
        <strain evidence="1 2">FA350</strain>
    </source>
</reference>
<proteinExistence type="predicted"/>
<sequence length="151" mass="16802">MSPDIEPRDEPDFSPRIAPLPPYEKTPVIEVTRENFIDEIDLSAALYDGNDHRELRYLFLSDERGDPTVASAPLNGKRGDEYYFGTVKLSVNPCTGDVTIPGTEVITLYVSDRGFFAISPNPEDIVAVEGSIMVAYSWTLKYEAGICDTDF</sequence>
<organism evidence="1 2">
    <name type="scientific">Bradymonas sediminis</name>
    <dbReference type="NCBI Taxonomy" id="1548548"/>
    <lineage>
        <taxon>Bacteria</taxon>
        <taxon>Deltaproteobacteria</taxon>
        <taxon>Bradymonadales</taxon>
        <taxon>Bradymonadaceae</taxon>
        <taxon>Bradymonas</taxon>
    </lineage>
</organism>